<keyword evidence="2" id="KW-1185">Reference proteome</keyword>
<dbReference type="Gene3D" id="3.90.1150.30">
    <property type="match status" value="1"/>
</dbReference>
<protein>
    <submittedName>
        <fullName evidence="1">MmcQ/YjbR family DNA-binding protein</fullName>
    </submittedName>
</protein>
<dbReference type="RefSeq" id="WP_406770691.1">
    <property type="nucleotide sequence ID" value="NZ_JBJHZZ010000014.1"/>
</dbReference>
<dbReference type="InterPro" id="IPR007351">
    <property type="entry name" value="YjbR"/>
</dbReference>
<dbReference type="SUPFAM" id="SSF142906">
    <property type="entry name" value="YjbR-like"/>
    <property type="match status" value="1"/>
</dbReference>
<dbReference type="GO" id="GO:0003677">
    <property type="term" value="F:DNA binding"/>
    <property type="evidence" value="ECO:0007669"/>
    <property type="project" value="UniProtKB-KW"/>
</dbReference>
<evidence type="ECO:0000313" key="1">
    <source>
        <dbReference type="EMBL" id="MFL0248264.1"/>
    </source>
</evidence>
<dbReference type="Pfam" id="PF04237">
    <property type="entry name" value="YjbR"/>
    <property type="match status" value="1"/>
</dbReference>
<keyword evidence="1" id="KW-0238">DNA-binding</keyword>
<dbReference type="PANTHER" id="PTHR35145">
    <property type="entry name" value="CYTOPLASMIC PROTEIN-RELATED"/>
    <property type="match status" value="1"/>
</dbReference>
<dbReference type="InterPro" id="IPR058532">
    <property type="entry name" value="YjbR/MT2646/Rv2570-like"/>
</dbReference>
<proteinExistence type="predicted"/>
<gene>
    <name evidence="1" type="ORF">ACJDUG_14985</name>
</gene>
<evidence type="ECO:0000313" key="2">
    <source>
        <dbReference type="Proteomes" id="UP001623591"/>
    </source>
</evidence>
<sequence length="118" mass="13769">MDFEWFKNYCLSKKGAAETYPFDDKTTVFKVGSKMFALTNKNSNPLSISLKCEPYLSQDLRREYSSITPGYHLNKFHWNTIQLDDSIEEEKVRLLIDLSYDLVFKGLKNSDKLNISLK</sequence>
<accession>A0ABW8TB73</accession>
<dbReference type="InterPro" id="IPR038056">
    <property type="entry name" value="YjbR-like_sf"/>
</dbReference>
<dbReference type="EMBL" id="JBJHZZ010000014">
    <property type="protein sequence ID" value="MFL0248264.1"/>
    <property type="molecule type" value="Genomic_DNA"/>
</dbReference>
<comment type="caution">
    <text evidence="1">The sequence shown here is derived from an EMBL/GenBank/DDBJ whole genome shotgun (WGS) entry which is preliminary data.</text>
</comment>
<dbReference type="Proteomes" id="UP001623591">
    <property type="component" value="Unassembled WGS sequence"/>
</dbReference>
<reference evidence="1 2" key="1">
    <citation type="submission" date="2024-11" db="EMBL/GenBank/DDBJ databases">
        <authorList>
            <person name="Heng Y.C."/>
            <person name="Lim A.C.H."/>
            <person name="Lee J.K.Y."/>
            <person name="Kittelmann S."/>
        </authorList>
    </citation>
    <scope>NUCLEOTIDE SEQUENCE [LARGE SCALE GENOMIC DNA]</scope>
    <source>
        <strain evidence="1 2">WILCCON 0185</strain>
    </source>
</reference>
<dbReference type="PANTHER" id="PTHR35145:SF1">
    <property type="entry name" value="CYTOPLASMIC PROTEIN"/>
    <property type="match status" value="1"/>
</dbReference>
<name>A0ABW8TB73_9CLOT</name>
<organism evidence="1 2">
    <name type="scientific">Candidatus Clostridium stratigraminis</name>
    <dbReference type="NCBI Taxonomy" id="3381661"/>
    <lineage>
        <taxon>Bacteria</taxon>
        <taxon>Bacillati</taxon>
        <taxon>Bacillota</taxon>
        <taxon>Clostridia</taxon>
        <taxon>Eubacteriales</taxon>
        <taxon>Clostridiaceae</taxon>
        <taxon>Clostridium</taxon>
    </lineage>
</organism>